<keyword evidence="2" id="KW-1185">Reference proteome</keyword>
<evidence type="ECO:0000313" key="1">
    <source>
        <dbReference type="EMBL" id="EEF14900.1"/>
    </source>
</evidence>
<organism evidence="1 2">
    <name type="scientific">Campylobacter rectus RM3267</name>
    <dbReference type="NCBI Taxonomy" id="553218"/>
    <lineage>
        <taxon>Bacteria</taxon>
        <taxon>Pseudomonadati</taxon>
        <taxon>Campylobacterota</taxon>
        <taxon>Epsilonproteobacteria</taxon>
        <taxon>Campylobacterales</taxon>
        <taxon>Campylobacteraceae</taxon>
        <taxon>Campylobacter</taxon>
    </lineage>
</organism>
<comment type="caution">
    <text evidence="1">The sequence shown here is derived from an EMBL/GenBank/DDBJ whole genome shotgun (WGS) entry which is preliminary data.</text>
</comment>
<dbReference type="Proteomes" id="UP000003082">
    <property type="component" value="Unassembled WGS sequence"/>
</dbReference>
<name>B9CZH5_CAMRE</name>
<reference evidence="1 2" key="1">
    <citation type="submission" date="2008-08" db="EMBL/GenBank/DDBJ databases">
        <authorList>
            <person name="Madupu R."/>
            <person name="Durkin A.S."/>
            <person name="Torralba M."/>
            <person name="Methe B."/>
            <person name="Sutton G.G."/>
            <person name="Strausberg R.L."/>
            <person name="Nelson K.E."/>
        </authorList>
    </citation>
    <scope>NUCLEOTIDE SEQUENCE [LARGE SCALE GENOMIC DNA]</scope>
    <source>
        <strain evidence="1 2">RM3267</strain>
    </source>
</reference>
<dbReference type="STRING" id="553218.CAMRE0001_1534"/>
<sequence>MRTAKSYQRYRKFLAATCVAAASRRGYAKHRLIKFKGVFSSVATAGKLRKEILHLKECEFKE</sequence>
<protein>
    <submittedName>
        <fullName evidence="1">Uncharacterized protein</fullName>
    </submittedName>
</protein>
<dbReference type="EMBL" id="ACFU01000003">
    <property type="protein sequence ID" value="EEF14900.1"/>
    <property type="molecule type" value="Genomic_DNA"/>
</dbReference>
<gene>
    <name evidence="1" type="ORF">CAMRE0001_1534</name>
</gene>
<dbReference type="AlphaFoldDB" id="B9CZH5"/>
<accession>B9CZH5</accession>
<proteinExistence type="predicted"/>
<evidence type="ECO:0000313" key="2">
    <source>
        <dbReference type="Proteomes" id="UP000003082"/>
    </source>
</evidence>